<reference evidence="1 2" key="1">
    <citation type="journal article" date="2020" name="Viruses">
        <title>Characterization of vB_StuS_MMDA13, a Newly Discovered Bacteriophage Infecting the Agar-Degrading Species Sphingomonas turrisvirgatae.</title>
        <authorList>
            <person name="Marmo P."/>
            <person name="Thaller M.C."/>
            <person name="Di Lallo G."/>
            <person name="Henrici De Angelis L."/>
            <person name="Poerio N."/>
            <person name="De Santis F."/>
            <person name="Fraziano M."/>
            <person name="Migliore L."/>
            <person name="D'Andrea M.M."/>
        </authorList>
    </citation>
    <scope>NUCLEOTIDE SEQUENCE [LARGE SCALE GENOMIC DNA]</scope>
</reference>
<evidence type="ECO:0000313" key="2">
    <source>
        <dbReference type="Proteomes" id="UP000515820"/>
    </source>
</evidence>
<evidence type="ECO:0000313" key="1">
    <source>
        <dbReference type="EMBL" id="QHB80472.1"/>
    </source>
</evidence>
<keyword evidence="2" id="KW-1185">Reference proteome</keyword>
<dbReference type="Proteomes" id="UP000515820">
    <property type="component" value="Segment"/>
</dbReference>
<dbReference type="EMBL" id="MN820898">
    <property type="protein sequence ID" value="QHB80472.1"/>
    <property type="molecule type" value="Genomic_DNA"/>
</dbReference>
<accession>A0A7G3PLU1</accession>
<name>A0A7G3PLU1_9CAUD</name>
<organism evidence="1 2">
    <name type="scientific">Sphingomonas phage vB_StuS_MMDA13</name>
    <dbReference type="NCBI Taxonomy" id="2686378"/>
    <lineage>
        <taxon>Viruses</taxon>
        <taxon>Duplodnaviria</taxon>
        <taxon>Heunggongvirae</taxon>
        <taxon>Uroviricota</taxon>
        <taxon>Caudoviricetes</taxon>
        <taxon>Queuovirinae</taxon>
        <taxon>Torvergatavirus</taxon>
        <taxon>Torvergatavirus MMDA13</taxon>
    </lineage>
</organism>
<gene>
    <name evidence="1" type="ORF">MMDA13_gp39</name>
</gene>
<sequence>MDADRVNEMKLRSLRMRLKGYRASPEADPAHVARMEQEIEELEMSQKVYWLSPLPETGCQLRNKPFGEVMYDANLPGIGWGNWCQETFEQFGGKLGTGLGQKYVLQDDGRWLKVEG</sequence>
<proteinExistence type="predicted"/>
<protein>
    <submittedName>
        <fullName evidence="1">Uncharacterized protein</fullName>
    </submittedName>
</protein>